<name>A0A6M4GQE6_9PROT</name>
<keyword evidence="5 14" id="KW-0808">Transferase</keyword>
<keyword evidence="4" id="KW-0597">Phosphoprotein</keyword>
<keyword evidence="15" id="KW-1185">Reference proteome</keyword>
<evidence type="ECO:0000256" key="11">
    <source>
        <dbReference type="SAM" id="Phobius"/>
    </source>
</evidence>
<dbReference type="SUPFAM" id="SSF47384">
    <property type="entry name" value="Homodimeric domain of signal transducing histidine kinase"/>
    <property type="match status" value="1"/>
</dbReference>
<evidence type="ECO:0000256" key="7">
    <source>
        <dbReference type="ARBA" id="ARBA00022777"/>
    </source>
</evidence>
<evidence type="ECO:0000256" key="9">
    <source>
        <dbReference type="ARBA" id="ARBA00023012"/>
    </source>
</evidence>
<dbReference type="CDD" id="cd00082">
    <property type="entry name" value="HisKA"/>
    <property type="match status" value="1"/>
</dbReference>
<dbReference type="Pfam" id="PF02518">
    <property type="entry name" value="HATPase_c"/>
    <property type="match status" value="1"/>
</dbReference>
<evidence type="ECO:0000313" key="14">
    <source>
        <dbReference type="EMBL" id="QJR09570.1"/>
    </source>
</evidence>
<evidence type="ECO:0000256" key="3">
    <source>
        <dbReference type="ARBA" id="ARBA00012438"/>
    </source>
</evidence>
<dbReference type="InterPro" id="IPR003660">
    <property type="entry name" value="HAMP_dom"/>
</dbReference>
<dbReference type="SMART" id="SM00387">
    <property type="entry name" value="HATPase_c"/>
    <property type="match status" value="1"/>
</dbReference>
<evidence type="ECO:0000313" key="15">
    <source>
        <dbReference type="Proteomes" id="UP000501534"/>
    </source>
</evidence>
<dbReference type="SMART" id="SM00388">
    <property type="entry name" value="HisKA"/>
    <property type="match status" value="1"/>
</dbReference>
<accession>A0A6M4GQE6</accession>
<feature type="transmembrane region" description="Helical" evidence="11">
    <location>
        <begin position="139"/>
        <end position="162"/>
    </location>
</feature>
<dbReference type="Gene3D" id="1.10.287.130">
    <property type="match status" value="1"/>
</dbReference>
<evidence type="ECO:0000256" key="1">
    <source>
        <dbReference type="ARBA" id="ARBA00000085"/>
    </source>
</evidence>
<sequence length="434" mass="46807">MVVVLALAAAGSYQLLHEHQTASFDEDLADVATATVIHVGLQDGTPALLAPTQSETILRSDAETRMYFALFGSDGRLIAGDPALRVPPAHVNPGPHFWYANVAGKTVRATSRQVSVGGGPVTLAVAETMSKRERAQLEALLSVIAPTMLLCVLAAVMVLYGVKRGLAPLEHLREEIQARSYQDLSPISDADVAEELKPVLRELNNMLGRLGEAQRTQVRFVANAAHQLRTPIAGLLAQLDLVRAGTEVERAAHLGQARSSAERLARLAQQLLSLASADPASNPEVEQRACDLSDIVRDRADSWLRATTQRGVEVEFDLDVAPIRGNPMLLGELATNLVDNASRYGARNVRIATRHWGRSSLLEVTDDGPGIPEAERGRIFERFYRLDNESTEGSGLGLAIVREIAQRHGASVELSERPGESGTRVGVMFPALAP</sequence>
<evidence type="ECO:0000256" key="10">
    <source>
        <dbReference type="ARBA" id="ARBA00023136"/>
    </source>
</evidence>
<dbReference type="AlphaFoldDB" id="A0A6M4GQE6"/>
<evidence type="ECO:0000256" key="5">
    <source>
        <dbReference type="ARBA" id="ARBA00022679"/>
    </source>
</evidence>
<dbReference type="EC" id="2.7.13.3" evidence="3"/>
<dbReference type="GO" id="GO:0005886">
    <property type="term" value="C:plasma membrane"/>
    <property type="evidence" value="ECO:0007669"/>
    <property type="project" value="TreeGrafter"/>
</dbReference>
<feature type="domain" description="Histidine kinase" evidence="12">
    <location>
        <begin position="223"/>
        <end position="433"/>
    </location>
</feature>
<dbReference type="InterPro" id="IPR004358">
    <property type="entry name" value="Sig_transdc_His_kin-like_C"/>
</dbReference>
<dbReference type="Proteomes" id="UP000501534">
    <property type="component" value="Chromosome"/>
</dbReference>
<dbReference type="Pfam" id="PF00512">
    <property type="entry name" value="HisKA"/>
    <property type="match status" value="1"/>
</dbReference>
<dbReference type="Pfam" id="PF08521">
    <property type="entry name" value="2CSK_N"/>
    <property type="match status" value="1"/>
</dbReference>
<dbReference type="InterPro" id="IPR003594">
    <property type="entry name" value="HATPase_dom"/>
</dbReference>
<evidence type="ECO:0000256" key="2">
    <source>
        <dbReference type="ARBA" id="ARBA00004370"/>
    </source>
</evidence>
<reference evidence="14 15" key="1">
    <citation type="submission" date="2020-04" db="EMBL/GenBank/DDBJ databases">
        <title>Usitatibacter rugosus gen. nov., sp. nov. and Usitatibacter palustris sp. nov., novel members of Usitatibacteraceae fam. nov. within the order Nitrosomonadales isolated from soil.</title>
        <authorList>
            <person name="Huber K.J."/>
            <person name="Neumann-Schaal M."/>
            <person name="Geppert A."/>
            <person name="Luckner M."/>
            <person name="Wanner G."/>
            <person name="Overmann J."/>
        </authorList>
    </citation>
    <scope>NUCLEOTIDE SEQUENCE [LARGE SCALE GENOMIC DNA]</scope>
    <source>
        <strain evidence="14 15">0125_3</strain>
    </source>
</reference>
<dbReference type="PANTHER" id="PTHR45436">
    <property type="entry name" value="SENSOR HISTIDINE KINASE YKOH"/>
    <property type="match status" value="1"/>
</dbReference>
<dbReference type="SUPFAM" id="SSF55874">
    <property type="entry name" value="ATPase domain of HSP90 chaperone/DNA topoisomerase II/histidine kinase"/>
    <property type="match status" value="1"/>
</dbReference>
<dbReference type="InterPro" id="IPR005467">
    <property type="entry name" value="His_kinase_dom"/>
</dbReference>
<dbReference type="Gene3D" id="3.30.565.10">
    <property type="entry name" value="Histidine kinase-like ATPase, C-terminal domain"/>
    <property type="match status" value="1"/>
</dbReference>
<dbReference type="InterPro" id="IPR050428">
    <property type="entry name" value="TCS_sensor_his_kinase"/>
</dbReference>
<evidence type="ECO:0000259" key="13">
    <source>
        <dbReference type="PROSITE" id="PS50885"/>
    </source>
</evidence>
<evidence type="ECO:0000256" key="6">
    <source>
        <dbReference type="ARBA" id="ARBA00022692"/>
    </source>
</evidence>
<keyword evidence="8 11" id="KW-1133">Transmembrane helix</keyword>
<keyword evidence="9" id="KW-0902">Two-component regulatory system</keyword>
<protein>
    <recommendedName>
        <fullName evidence="3">histidine kinase</fullName>
        <ecNumber evidence="3">2.7.13.3</ecNumber>
    </recommendedName>
</protein>
<organism evidence="14 15">
    <name type="scientific">Usitatibacter rugosus</name>
    <dbReference type="NCBI Taxonomy" id="2732067"/>
    <lineage>
        <taxon>Bacteria</taxon>
        <taxon>Pseudomonadati</taxon>
        <taxon>Pseudomonadota</taxon>
        <taxon>Betaproteobacteria</taxon>
        <taxon>Nitrosomonadales</taxon>
        <taxon>Usitatibacteraceae</taxon>
        <taxon>Usitatibacter</taxon>
    </lineage>
</organism>
<dbReference type="PRINTS" id="PR00344">
    <property type="entry name" value="BCTRLSENSOR"/>
</dbReference>
<dbReference type="InterPro" id="IPR036097">
    <property type="entry name" value="HisK_dim/P_sf"/>
</dbReference>
<evidence type="ECO:0000259" key="12">
    <source>
        <dbReference type="PROSITE" id="PS50109"/>
    </source>
</evidence>
<dbReference type="InterPro" id="IPR003661">
    <property type="entry name" value="HisK_dim/P_dom"/>
</dbReference>
<evidence type="ECO:0000256" key="4">
    <source>
        <dbReference type="ARBA" id="ARBA00022553"/>
    </source>
</evidence>
<dbReference type="EMBL" id="CP053069">
    <property type="protein sequence ID" value="QJR09570.1"/>
    <property type="molecule type" value="Genomic_DNA"/>
</dbReference>
<dbReference type="PANTHER" id="PTHR45436:SF1">
    <property type="entry name" value="SENSOR PROTEIN QSEC"/>
    <property type="match status" value="1"/>
</dbReference>
<keyword evidence="10 11" id="KW-0472">Membrane</keyword>
<comment type="subcellular location">
    <subcellularLocation>
        <location evidence="2">Membrane</location>
    </subcellularLocation>
</comment>
<dbReference type="InterPro" id="IPR036890">
    <property type="entry name" value="HATPase_C_sf"/>
</dbReference>
<feature type="domain" description="HAMP" evidence="13">
    <location>
        <begin position="163"/>
        <end position="215"/>
    </location>
</feature>
<dbReference type="PROSITE" id="PS50885">
    <property type="entry name" value="HAMP"/>
    <property type="match status" value="1"/>
</dbReference>
<gene>
    <name evidence="14" type="primary">rssA</name>
    <name evidence="14" type="ORF">DSM104443_00619</name>
</gene>
<evidence type="ECO:0000256" key="8">
    <source>
        <dbReference type="ARBA" id="ARBA00022989"/>
    </source>
</evidence>
<keyword evidence="7" id="KW-0418">Kinase</keyword>
<dbReference type="KEGG" id="uru:DSM104443_00619"/>
<dbReference type="InterPro" id="IPR013727">
    <property type="entry name" value="2CSK_N"/>
</dbReference>
<keyword evidence="6 11" id="KW-0812">Transmembrane</keyword>
<comment type="catalytic activity">
    <reaction evidence="1">
        <text>ATP + protein L-histidine = ADP + protein N-phospho-L-histidine.</text>
        <dbReference type="EC" id="2.7.13.3"/>
    </reaction>
</comment>
<dbReference type="GO" id="GO:0000155">
    <property type="term" value="F:phosphorelay sensor kinase activity"/>
    <property type="evidence" value="ECO:0007669"/>
    <property type="project" value="InterPro"/>
</dbReference>
<proteinExistence type="predicted"/>
<dbReference type="PROSITE" id="PS50109">
    <property type="entry name" value="HIS_KIN"/>
    <property type="match status" value="1"/>
</dbReference>